<dbReference type="EMBL" id="DWWC01000120">
    <property type="protein sequence ID" value="HJC69305.1"/>
    <property type="molecule type" value="Genomic_DNA"/>
</dbReference>
<organism evidence="3 4">
    <name type="scientific">Candidatus Brachybacterium intestinipullorum</name>
    <dbReference type="NCBI Taxonomy" id="2838512"/>
    <lineage>
        <taxon>Bacteria</taxon>
        <taxon>Bacillati</taxon>
        <taxon>Actinomycetota</taxon>
        <taxon>Actinomycetes</taxon>
        <taxon>Micrococcales</taxon>
        <taxon>Dermabacteraceae</taxon>
        <taxon>Brachybacterium</taxon>
    </lineage>
</organism>
<evidence type="ECO:0000313" key="3">
    <source>
        <dbReference type="EMBL" id="HJC69305.1"/>
    </source>
</evidence>
<reference evidence="3" key="2">
    <citation type="submission" date="2021-04" db="EMBL/GenBank/DDBJ databases">
        <authorList>
            <person name="Gilroy R."/>
        </authorList>
    </citation>
    <scope>NUCLEOTIDE SEQUENCE</scope>
    <source>
        <strain evidence="3">CHK130-7132</strain>
    </source>
</reference>
<gene>
    <name evidence="3" type="ORF">H9932_06465</name>
</gene>
<feature type="region of interest" description="Disordered" evidence="1">
    <location>
        <begin position="1"/>
        <end position="74"/>
    </location>
</feature>
<keyword evidence="2" id="KW-0812">Transmembrane</keyword>
<comment type="caution">
    <text evidence="3">The sequence shown here is derived from an EMBL/GenBank/DDBJ whole genome shotgun (WGS) entry which is preliminary data.</text>
</comment>
<evidence type="ECO:0000313" key="4">
    <source>
        <dbReference type="Proteomes" id="UP000823854"/>
    </source>
</evidence>
<evidence type="ECO:0000256" key="2">
    <source>
        <dbReference type="SAM" id="Phobius"/>
    </source>
</evidence>
<keyword evidence="2" id="KW-1133">Transmembrane helix</keyword>
<accession>A0A9D2Q0I9</accession>
<dbReference type="AlphaFoldDB" id="A0A9D2Q0I9"/>
<feature type="transmembrane region" description="Helical" evidence="2">
    <location>
        <begin position="112"/>
        <end position="134"/>
    </location>
</feature>
<keyword evidence="2" id="KW-0472">Membrane</keyword>
<name>A0A9D2Q0I9_9MICO</name>
<sequence length="170" mass="18608">MTSSQRFNPPPNWPEPPHDAWVPPADFRPGPDWGPVPAGWRLWTTDPSEARGAAPLQDSEDVPASGARPRQRVEQYPVAVLNPGMWTDNHLQDEDYGFPPAPQRRDRPRLRLGMTITATALGLLLTALTVLLFVGMVRFGIEDLTGVLEESAGYLRTFGIGTGATAPDRG</sequence>
<reference evidence="3" key="1">
    <citation type="journal article" date="2021" name="PeerJ">
        <title>Extensive microbial diversity within the chicken gut microbiome revealed by metagenomics and culture.</title>
        <authorList>
            <person name="Gilroy R."/>
            <person name="Ravi A."/>
            <person name="Getino M."/>
            <person name="Pursley I."/>
            <person name="Horton D.L."/>
            <person name="Alikhan N.F."/>
            <person name="Baker D."/>
            <person name="Gharbi K."/>
            <person name="Hall N."/>
            <person name="Watson M."/>
            <person name="Adriaenssens E.M."/>
            <person name="Foster-Nyarko E."/>
            <person name="Jarju S."/>
            <person name="Secka A."/>
            <person name="Antonio M."/>
            <person name="Oren A."/>
            <person name="Chaudhuri R.R."/>
            <person name="La Ragione R."/>
            <person name="Hildebrand F."/>
            <person name="Pallen M.J."/>
        </authorList>
    </citation>
    <scope>NUCLEOTIDE SEQUENCE</scope>
    <source>
        <strain evidence="3">CHK130-7132</strain>
    </source>
</reference>
<protein>
    <submittedName>
        <fullName evidence="3">Uncharacterized protein</fullName>
    </submittedName>
</protein>
<evidence type="ECO:0000256" key="1">
    <source>
        <dbReference type="SAM" id="MobiDB-lite"/>
    </source>
</evidence>
<dbReference type="Proteomes" id="UP000823854">
    <property type="component" value="Unassembled WGS sequence"/>
</dbReference>
<proteinExistence type="predicted"/>